<dbReference type="AlphaFoldDB" id="B9XHQ5"/>
<protein>
    <submittedName>
        <fullName evidence="1">Uncharacterized protein</fullName>
    </submittedName>
</protein>
<organism evidence="1 2">
    <name type="scientific">Pedosphaera parvula (strain Ellin514)</name>
    <dbReference type="NCBI Taxonomy" id="320771"/>
    <lineage>
        <taxon>Bacteria</taxon>
        <taxon>Pseudomonadati</taxon>
        <taxon>Verrucomicrobiota</taxon>
        <taxon>Pedosphaerae</taxon>
        <taxon>Pedosphaerales</taxon>
        <taxon>Pedosphaeraceae</taxon>
        <taxon>Pedosphaera</taxon>
    </lineage>
</organism>
<accession>B9XHQ5</accession>
<name>B9XHQ5_PEDPL</name>
<comment type="caution">
    <text evidence="1">The sequence shown here is derived from an EMBL/GenBank/DDBJ whole genome shotgun (WGS) entry which is preliminary data.</text>
</comment>
<sequence length="32" mass="3792">MRMPNKPDAVNPAIASRLHFEYHWRGVTDPER</sequence>
<proteinExistence type="predicted"/>
<keyword evidence="2" id="KW-1185">Reference proteome</keyword>
<reference evidence="1 2" key="1">
    <citation type="journal article" date="2011" name="J. Bacteriol.">
        <title>Genome sequence of 'Pedosphaera parvula' Ellin514, an aerobic Verrucomicrobial isolate from pasture soil.</title>
        <authorList>
            <person name="Kant R."/>
            <person name="van Passel M.W."/>
            <person name="Sangwan P."/>
            <person name="Palva A."/>
            <person name="Lucas S."/>
            <person name="Copeland A."/>
            <person name="Lapidus A."/>
            <person name="Glavina Del Rio T."/>
            <person name="Dalin E."/>
            <person name="Tice H."/>
            <person name="Bruce D."/>
            <person name="Goodwin L."/>
            <person name="Pitluck S."/>
            <person name="Chertkov O."/>
            <person name="Larimer F.W."/>
            <person name="Land M.L."/>
            <person name="Hauser L."/>
            <person name="Brettin T.S."/>
            <person name="Detter J.C."/>
            <person name="Han S."/>
            <person name="de Vos W.M."/>
            <person name="Janssen P.H."/>
            <person name="Smidt H."/>
        </authorList>
    </citation>
    <scope>NUCLEOTIDE SEQUENCE [LARGE SCALE GENOMIC DNA]</scope>
    <source>
        <strain evidence="1 2">Ellin514</strain>
    </source>
</reference>
<evidence type="ECO:0000313" key="1">
    <source>
        <dbReference type="EMBL" id="EEF60633.1"/>
    </source>
</evidence>
<evidence type="ECO:0000313" key="2">
    <source>
        <dbReference type="Proteomes" id="UP000003688"/>
    </source>
</evidence>
<gene>
    <name evidence="1" type="ORF">Cflav_PD6224</name>
</gene>
<dbReference type="Proteomes" id="UP000003688">
    <property type="component" value="Unassembled WGS sequence"/>
</dbReference>
<dbReference type="EMBL" id="ABOX02000015">
    <property type="protein sequence ID" value="EEF60633.1"/>
    <property type="molecule type" value="Genomic_DNA"/>
</dbReference>